<keyword evidence="2" id="KW-1185">Reference proteome</keyword>
<dbReference type="Proteomes" id="UP001055811">
    <property type="component" value="Linkage Group LG02"/>
</dbReference>
<evidence type="ECO:0000313" key="1">
    <source>
        <dbReference type="EMBL" id="KAI3782616.1"/>
    </source>
</evidence>
<reference evidence="2" key="1">
    <citation type="journal article" date="2022" name="Mol. Ecol. Resour.">
        <title>The genomes of chicory, endive, great burdock and yacon provide insights into Asteraceae palaeo-polyploidization history and plant inulin production.</title>
        <authorList>
            <person name="Fan W."/>
            <person name="Wang S."/>
            <person name="Wang H."/>
            <person name="Wang A."/>
            <person name="Jiang F."/>
            <person name="Liu H."/>
            <person name="Zhao H."/>
            <person name="Xu D."/>
            <person name="Zhang Y."/>
        </authorList>
    </citation>
    <scope>NUCLEOTIDE SEQUENCE [LARGE SCALE GENOMIC DNA]</scope>
    <source>
        <strain evidence="2">cv. Punajuju</strain>
    </source>
</reference>
<name>A0ACB9GHC6_CICIN</name>
<accession>A0ACB9GHC6</accession>
<protein>
    <submittedName>
        <fullName evidence="1">Uncharacterized protein</fullName>
    </submittedName>
</protein>
<comment type="caution">
    <text evidence="1">The sequence shown here is derived from an EMBL/GenBank/DDBJ whole genome shotgun (WGS) entry which is preliminary data.</text>
</comment>
<proteinExistence type="predicted"/>
<organism evidence="1 2">
    <name type="scientific">Cichorium intybus</name>
    <name type="common">Chicory</name>
    <dbReference type="NCBI Taxonomy" id="13427"/>
    <lineage>
        <taxon>Eukaryota</taxon>
        <taxon>Viridiplantae</taxon>
        <taxon>Streptophyta</taxon>
        <taxon>Embryophyta</taxon>
        <taxon>Tracheophyta</taxon>
        <taxon>Spermatophyta</taxon>
        <taxon>Magnoliopsida</taxon>
        <taxon>eudicotyledons</taxon>
        <taxon>Gunneridae</taxon>
        <taxon>Pentapetalae</taxon>
        <taxon>asterids</taxon>
        <taxon>campanulids</taxon>
        <taxon>Asterales</taxon>
        <taxon>Asteraceae</taxon>
        <taxon>Cichorioideae</taxon>
        <taxon>Cichorieae</taxon>
        <taxon>Cichoriinae</taxon>
        <taxon>Cichorium</taxon>
    </lineage>
</organism>
<dbReference type="EMBL" id="CM042010">
    <property type="protein sequence ID" value="KAI3782616.1"/>
    <property type="molecule type" value="Genomic_DNA"/>
</dbReference>
<gene>
    <name evidence="1" type="ORF">L2E82_12668</name>
</gene>
<sequence length="120" mass="13350">MESIRERWGDAFMESCGSGERERRMWIWGRFGSVKESGRSTLDNANGDGGLGSPCAPSVNGLRFLSVLALRCHWINLKPFTDGAQSEARPLSPLALSKVDRPPWIMLTVTVALLRHVPRQ</sequence>
<evidence type="ECO:0000313" key="2">
    <source>
        <dbReference type="Proteomes" id="UP001055811"/>
    </source>
</evidence>
<reference evidence="1 2" key="2">
    <citation type="journal article" date="2022" name="Mol. Ecol. Resour.">
        <title>The genomes of chicory, endive, great burdock and yacon provide insights into Asteraceae paleo-polyploidization history and plant inulin production.</title>
        <authorList>
            <person name="Fan W."/>
            <person name="Wang S."/>
            <person name="Wang H."/>
            <person name="Wang A."/>
            <person name="Jiang F."/>
            <person name="Liu H."/>
            <person name="Zhao H."/>
            <person name="Xu D."/>
            <person name="Zhang Y."/>
        </authorList>
    </citation>
    <scope>NUCLEOTIDE SEQUENCE [LARGE SCALE GENOMIC DNA]</scope>
    <source>
        <strain evidence="2">cv. Punajuju</strain>
        <tissue evidence="1">Leaves</tissue>
    </source>
</reference>